<sequence length="380" mass="42472">MTSEGAGKHVLLTGANGFVSMHILSLLLERNYLVTATVRSEKRASEIIKAHPDWEGKIEFAIVEDFTTAAPFDIIFERAKNLFTYVIHTASPLRFSVDDIQKRDDRARRDGVSCYHLGGNNQLQIETKNARSTREIMKSVHKHSKTTERVVILGSAVAVLNSFEDMTKEGKPYTEKDWNPVTAEQAIEKKDPVLGYNVSKKRAEQAAWKFMDDNKPGFDLTVINPDIITGPMIHYIEGPKSINETNHFAIGSFIDGTHKEIEGVTFPFYHSVDVRDVAQSHVDALTNKAASNQRILLIAGLISPQLVVNIIREKFPSLRGRVPEGNPSQILPKNVHPTGWDMRVSLDILAKGTKEGKWEYRGLEESVVDAVNSMIKNGVI</sequence>
<dbReference type="SUPFAM" id="SSF51735">
    <property type="entry name" value="NAD(P)-binding Rossmann-fold domains"/>
    <property type="match status" value="1"/>
</dbReference>
<keyword evidence="5" id="KW-1185">Reference proteome</keyword>
<comment type="similarity">
    <text evidence="2">Belongs to the NAD(P)-dependent epimerase/dehydratase family. Dihydroflavonol-4-reductase subfamily.</text>
</comment>
<name>A0AAD6E249_9EURO</name>
<evidence type="ECO:0000259" key="3">
    <source>
        <dbReference type="Pfam" id="PF07993"/>
    </source>
</evidence>
<keyword evidence="1" id="KW-0560">Oxidoreductase</keyword>
<dbReference type="InterPro" id="IPR013120">
    <property type="entry name" value="FAR_NAD-bd"/>
</dbReference>
<dbReference type="EMBL" id="JAQJAC010000001">
    <property type="protein sequence ID" value="KAJ5599271.1"/>
    <property type="molecule type" value="Genomic_DNA"/>
</dbReference>
<evidence type="ECO:0000256" key="2">
    <source>
        <dbReference type="ARBA" id="ARBA00023445"/>
    </source>
</evidence>
<dbReference type="Pfam" id="PF07993">
    <property type="entry name" value="NAD_binding_4"/>
    <property type="match status" value="1"/>
</dbReference>
<organism evidence="4 5">
    <name type="scientific">Penicillium hetheringtonii</name>
    <dbReference type="NCBI Taxonomy" id="911720"/>
    <lineage>
        <taxon>Eukaryota</taxon>
        <taxon>Fungi</taxon>
        <taxon>Dikarya</taxon>
        <taxon>Ascomycota</taxon>
        <taxon>Pezizomycotina</taxon>
        <taxon>Eurotiomycetes</taxon>
        <taxon>Eurotiomycetidae</taxon>
        <taxon>Eurotiales</taxon>
        <taxon>Aspergillaceae</taxon>
        <taxon>Penicillium</taxon>
    </lineage>
</organism>
<dbReference type="PANTHER" id="PTHR10366:SF814">
    <property type="entry name" value="NAD-DEPENDENT EPIMERASE_DEHYDRATASE DOMAIN-CONTAINING PROTEIN"/>
    <property type="match status" value="1"/>
</dbReference>
<dbReference type="AlphaFoldDB" id="A0AAD6E249"/>
<dbReference type="Gene3D" id="3.40.50.720">
    <property type="entry name" value="NAD(P)-binding Rossmann-like Domain"/>
    <property type="match status" value="1"/>
</dbReference>
<feature type="domain" description="Thioester reductase (TE)" evidence="3">
    <location>
        <begin position="127"/>
        <end position="238"/>
    </location>
</feature>
<comment type="caution">
    <text evidence="4">The sequence shown here is derived from an EMBL/GenBank/DDBJ whole genome shotgun (WGS) entry which is preliminary data.</text>
</comment>
<dbReference type="Proteomes" id="UP001216150">
    <property type="component" value="Unassembled WGS sequence"/>
</dbReference>
<accession>A0AAD6E249</accession>
<gene>
    <name evidence="4" type="ORF">N7450_000338</name>
</gene>
<evidence type="ECO:0000256" key="1">
    <source>
        <dbReference type="ARBA" id="ARBA00023002"/>
    </source>
</evidence>
<dbReference type="GO" id="GO:0016616">
    <property type="term" value="F:oxidoreductase activity, acting on the CH-OH group of donors, NAD or NADP as acceptor"/>
    <property type="evidence" value="ECO:0007669"/>
    <property type="project" value="TreeGrafter"/>
</dbReference>
<protein>
    <submittedName>
        <fullName evidence="4">NAD dependent epimerase/dehydratase</fullName>
    </submittedName>
</protein>
<evidence type="ECO:0000313" key="5">
    <source>
        <dbReference type="Proteomes" id="UP001216150"/>
    </source>
</evidence>
<reference evidence="4 5" key="1">
    <citation type="journal article" date="2023" name="IMA Fungus">
        <title>Comparative genomic study of the Penicillium genus elucidates a diverse pangenome and 15 lateral gene transfer events.</title>
        <authorList>
            <person name="Petersen C."/>
            <person name="Sorensen T."/>
            <person name="Nielsen M.R."/>
            <person name="Sondergaard T.E."/>
            <person name="Sorensen J.L."/>
            <person name="Fitzpatrick D.A."/>
            <person name="Frisvad J.C."/>
            <person name="Nielsen K.L."/>
        </authorList>
    </citation>
    <scope>NUCLEOTIDE SEQUENCE [LARGE SCALE GENOMIC DNA]</scope>
    <source>
        <strain evidence="4 5">IBT 29057</strain>
    </source>
</reference>
<evidence type="ECO:0000313" key="4">
    <source>
        <dbReference type="EMBL" id="KAJ5599271.1"/>
    </source>
</evidence>
<dbReference type="PANTHER" id="PTHR10366">
    <property type="entry name" value="NAD DEPENDENT EPIMERASE/DEHYDRATASE"/>
    <property type="match status" value="1"/>
</dbReference>
<dbReference type="InterPro" id="IPR036291">
    <property type="entry name" value="NAD(P)-bd_dom_sf"/>
</dbReference>
<dbReference type="InterPro" id="IPR050425">
    <property type="entry name" value="NAD(P)_dehydrat-like"/>
</dbReference>
<proteinExistence type="inferred from homology"/>